<dbReference type="InterPro" id="IPR001810">
    <property type="entry name" value="F-box_dom"/>
</dbReference>
<dbReference type="InterPro" id="IPR036047">
    <property type="entry name" value="F-box-like_dom_sf"/>
</dbReference>
<dbReference type="SMART" id="SM00256">
    <property type="entry name" value="FBOX"/>
    <property type="match status" value="1"/>
</dbReference>
<dbReference type="PROSITE" id="PS50181">
    <property type="entry name" value="FBOX"/>
    <property type="match status" value="1"/>
</dbReference>
<dbReference type="SUPFAM" id="SSF81383">
    <property type="entry name" value="F-box domain"/>
    <property type="match status" value="1"/>
</dbReference>
<evidence type="ECO:0000259" key="1">
    <source>
        <dbReference type="PROSITE" id="PS50181"/>
    </source>
</evidence>
<dbReference type="Proteomes" id="UP000815677">
    <property type="component" value="Unassembled WGS sequence"/>
</dbReference>
<proteinExistence type="predicted"/>
<reference evidence="2" key="1">
    <citation type="submission" date="2014-09" db="EMBL/GenBank/DDBJ databases">
        <title>Genome sequence of the luminous mushroom Mycena chlorophos for searching fungal bioluminescence genes.</title>
        <authorList>
            <person name="Tanaka Y."/>
            <person name="Kasuga D."/>
            <person name="Oba Y."/>
            <person name="Hase S."/>
            <person name="Sato K."/>
            <person name="Oba Y."/>
            <person name="Sakakibara Y."/>
        </authorList>
    </citation>
    <scope>NUCLEOTIDE SEQUENCE</scope>
</reference>
<sequence>MLLSQLSDDLVQLICLELPPESIRTLRQVSRRFNVLTRGRALWINLLRPILASGGIIPNYVGNHNELEAGVLEHLVFRLAALREAAQPEGDCTQPMSLPTLGMKLSRSITWLRLVGGNWLVVAASDRCQSQLLCYELSDPTNITCAYLPGRVQTGTAEIQGTQIVLALGLGPEYEALHVVTLCKHSQGQRTFAELARLEGSSHVLALSGDFVQCAMRGGLSIPHLYDWKHGAVVDIPPPPGGLDVPLRRAVPHLMHIWEDRIVVVRSGCIELFHVRDKAVISFMQIVETSPIWEVEVCSPKDASPCSLHLAAISEAGIELLVLEELDGRVHLRRSLIVENPPPIPIEENEYGLVSEPPSYPPFYGLCVGSSGKRVTWISAREAFDLQVDWSRLPLRLYQATVCSIDEEIALSTYTIFNPRDDPALWGVPCRDFDDALGLLVMGDCFGELAVFDYACAGGNKSLPCARVSPDLVGDSTNSNYILSQEPIPLNLLSYAYERMPDEEAAASRASRWAHDNLELNSSWRPAAFSREFDLYFASQHAWEGIPCDRAWMLEHLYGHPGEVLLQATQYNNPYGGSYEVIIFRIGKRYFEYAQEHDRDTSESFFSWPASTLQPYGPPQDDPQPLHRTRETARSARFAFSVFMTEDKERYSRDRLQEQRDRGGCPFKPDLVFMSETW</sequence>
<dbReference type="CDD" id="cd09917">
    <property type="entry name" value="F-box_SF"/>
    <property type="match status" value="1"/>
</dbReference>
<gene>
    <name evidence="2" type="ORF">MCHLO_10349</name>
</gene>
<organism evidence="2 3">
    <name type="scientific">Mycena chlorophos</name>
    <name type="common">Agaric fungus</name>
    <name type="synonym">Agaricus chlorophos</name>
    <dbReference type="NCBI Taxonomy" id="658473"/>
    <lineage>
        <taxon>Eukaryota</taxon>
        <taxon>Fungi</taxon>
        <taxon>Dikarya</taxon>
        <taxon>Basidiomycota</taxon>
        <taxon>Agaricomycotina</taxon>
        <taxon>Agaricomycetes</taxon>
        <taxon>Agaricomycetidae</taxon>
        <taxon>Agaricales</taxon>
        <taxon>Marasmiineae</taxon>
        <taxon>Mycenaceae</taxon>
        <taxon>Mycena</taxon>
    </lineage>
</organism>
<protein>
    <recommendedName>
        <fullName evidence="1">F-box domain-containing protein</fullName>
    </recommendedName>
</protein>
<name>A0ABQ0LQN8_MYCCL</name>
<keyword evidence="3" id="KW-1185">Reference proteome</keyword>
<dbReference type="Pfam" id="PF00646">
    <property type="entry name" value="F-box"/>
    <property type="match status" value="1"/>
</dbReference>
<feature type="domain" description="F-box" evidence="1">
    <location>
        <begin position="1"/>
        <end position="46"/>
    </location>
</feature>
<accession>A0ABQ0LQN8</accession>
<evidence type="ECO:0000313" key="3">
    <source>
        <dbReference type="Proteomes" id="UP000815677"/>
    </source>
</evidence>
<dbReference type="EMBL" id="DF848298">
    <property type="protein sequence ID" value="GAT53400.1"/>
    <property type="molecule type" value="Genomic_DNA"/>
</dbReference>
<evidence type="ECO:0000313" key="2">
    <source>
        <dbReference type="EMBL" id="GAT53400.1"/>
    </source>
</evidence>